<dbReference type="Pfam" id="PF21516">
    <property type="entry name" value="YqeH-like_C"/>
    <property type="match status" value="1"/>
</dbReference>
<dbReference type="PANTHER" id="PTHR46406:SF1">
    <property type="entry name" value="NITRIC OXIDE-ASSOCIATED PROTEIN 1"/>
    <property type="match status" value="1"/>
</dbReference>
<dbReference type="Pfam" id="PF01926">
    <property type="entry name" value="MMR_HSR1"/>
    <property type="match status" value="1"/>
</dbReference>
<dbReference type="InterPro" id="IPR048422">
    <property type="entry name" value="NOA1/YqeH-like_C"/>
</dbReference>
<dbReference type="InterPro" id="IPR027417">
    <property type="entry name" value="P-loop_NTPase"/>
</dbReference>
<accession>A0AAE0Y7G0</accession>
<dbReference type="AlphaFoldDB" id="A0AAE0Y7G0"/>
<dbReference type="InterPro" id="IPR006073">
    <property type="entry name" value="GTP-bd"/>
</dbReference>
<dbReference type="CDD" id="cd01855">
    <property type="entry name" value="YqeH"/>
    <property type="match status" value="1"/>
</dbReference>
<feature type="domain" description="G" evidence="1">
    <location>
        <begin position="181"/>
        <end position="232"/>
    </location>
</feature>
<dbReference type="GO" id="GO:0005525">
    <property type="term" value="F:GTP binding"/>
    <property type="evidence" value="ECO:0007669"/>
    <property type="project" value="InterPro"/>
</dbReference>
<dbReference type="InterPro" id="IPR052807">
    <property type="entry name" value="Mito_transl_resp_regulator"/>
</dbReference>
<comment type="caution">
    <text evidence="3">The sequence shown here is derived from an EMBL/GenBank/DDBJ whole genome shotgun (WGS) entry which is preliminary data.</text>
</comment>
<evidence type="ECO:0000259" key="1">
    <source>
        <dbReference type="Pfam" id="PF01926"/>
    </source>
</evidence>
<reference evidence="3" key="1">
    <citation type="journal article" date="2023" name="G3 (Bethesda)">
        <title>A reference genome for the long-term kleptoplast-retaining sea slug Elysia crispata morphotype clarki.</title>
        <authorList>
            <person name="Eastman K.E."/>
            <person name="Pendleton A.L."/>
            <person name="Shaikh M.A."/>
            <person name="Suttiyut T."/>
            <person name="Ogas R."/>
            <person name="Tomko P."/>
            <person name="Gavelis G."/>
            <person name="Widhalm J.R."/>
            <person name="Wisecaver J.H."/>
        </authorList>
    </citation>
    <scope>NUCLEOTIDE SEQUENCE</scope>
    <source>
        <strain evidence="3">ECLA1</strain>
    </source>
</reference>
<sequence length="533" mass="60123">MIPAYHMNFCEFFKGDGSVKNFSCDTLPIMYKIEYFKSLSEREMKTTICQRCYYIRHCGAFKEISTSATEYESVISKIRPTQSVVLLVVDVIDMNGSIVPNLMDYIGANHPLIVVGNKADLLSPDCREYLGHVRDVLKSTCQSAGLSNIYKVTLASAKTGFGIERLISILFAFYKKKVDLYIVGTANAGKSSLFNALLASDYCKSSARNLIERATVSVWPGTTLNLLKFPIMRPSHRVHALRQIRLKQELAQKKIRKQMERIKKKEKGFYSWELKEDVNVTDIRTHFTKDLDEKGGAWGQAISAYCSKVDGSLEHENTRPIPEVYDADQYDQSYWTFDTPGVINPDQVLNLMTAKEMTFLTPTTMVVPRCLILKPHETLFVSGLFRLDSKECSSNMFLTVHSGPNIPIHVVTTREADHFYETHIGKEILGVPIGDKERLSKLPSLVAKKLTVLGEGEKVAAADIQLSSVGWVSVAVKKDMVGMLEVFGPGRKGIHLRRPALMRHYLQFKGKRIGNSSFYRTKPPGWVMAKKTY</sequence>
<keyword evidence="4" id="KW-1185">Reference proteome</keyword>
<proteinExistence type="predicted"/>
<evidence type="ECO:0000259" key="2">
    <source>
        <dbReference type="Pfam" id="PF21516"/>
    </source>
</evidence>
<evidence type="ECO:0008006" key="5">
    <source>
        <dbReference type="Google" id="ProtNLM"/>
    </source>
</evidence>
<feature type="domain" description="NOA1/YqeH-like C-terminal" evidence="2">
    <location>
        <begin position="398"/>
        <end position="497"/>
    </location>
</feature>
<dbReference type="SUPFAM" id="SSF52540">
    <property type="entry name" value="P-loop containing nucleoside triphosphate hydrolases"/>
    <property type="match status" value="1"/>
</dbReference>
<organism evidence="3 4">
    <name type="scientific">Elysia crispata</name>
    <name type="common">lettuce slug</name>
    <dbReference type="NCBI Taxonomy" id="231223"/>
    <lineage>
        <taxon>Eukaryota</taxon>
        <taxon>Metazoa</taxon>
        <taxon>Spiralia</taxon>
        <taxon>Lophotrochozoa</taxon>
        <taxon>Mollusca</taxon>
        <taxon>Gastropoda</taxon>
        <taxon>Heterobranchia</taxon>
        <taxon>Euthyneura</taxon>
        <taxon>Panpulmonata</taxon>
        <taxon>Sacoglossa</taxon>
        <taxon>Placobranchoidea</taxon>
        <taxon>Plakobranchidae</taxon>
        <taxon>Elysia</taxon>
    </lineage>
</organism>
<evidence type="ECO:0000313" key="4">
    <source>
        <dbReference type="Proteomes" id="UP001283361"/>
    </source>
</evidence>
<dbReference type="PANTHER" id="PTHR46406">
    <property type="entry name" value="NITRIC OXIDE-ASSOCIATED PROTEIN 1"/>
    <property type="match status" value="1"/>
</dbReference>
<dbReference type="Proteomes" id="UP001283361">
    <property type="component" value="Unassembled WGS sequence"/>
</dbReference>
<protein>
    <recommendedName>
        <fullName evidence="5">G domain-containing protein</fullName>
    </recommendedName>
</protein>
<dbReference type="EMBL" id="JAWDGP010006769">
    <property type="protein sequence ID" value="KAK3735695.1"/>
    <property type="molecule type" value="Genomic_DNA"/>
</dbReference>
<evidence type="ECO:0000313" key="3">
    <source>
        <dbReference type="EMBL" id="KAK3735695.1"/>
    </source>
</evidence>
<dbReference type="Gene3D" id="3.40.50.300">
    <property type="entry name" value="P-loop containing nucleotide triphosphate hydrolases"/>
    <property type="match status" value="1"/>
</dbReference>
<gene>
    <name evidence="3" type="ORF">RRG08_020399</name>
</gene>
<name>A0AAE0Y7G0_9GAST</name>